<keyword evidence="2" id="KW-0575">Peroxidase</keyword>
<protein>
    <submittedName>
        <fullName evidence="2">4-carboxymuconolactone decarboxylase domain/alkylhydroperoxidase AhpD family core domain protein</fullName>
    </submittedName>
</protein>
<dbReference type="NCBIfam" id="TIGR00778">
    <property type="entry name" value="ahpD_dom"/>
    <property type="match status" value="1"/>
</dbReference>
<dbReference type="Gene3D" id="1.20.1290.10">
    <property type="entry name" value="AhpD-like"/>
    <property type="match status" value="1"/>
</dbReference>
<proteinExistence type="predicted"/>
<evidence type="ECO:0000259" key="1">
    <source>
        <dbReference type="Pfam" id="PF02627"/>
    </source>
</evidence>
<gene>
    <name evidence="2" type="ORF">FM121_13250</name>
</gene>
<dbReference type="OrthoDB" id="9801997at2"/>
<dbReference type="SUPFAM" id="SSF69118">
    <property type="entry name" value="AhpD-like"/>
    <property type="match status" value="1"/>
</dbReference>
<dbReference type="InterPro" id="IPR004675">
    <property type="entry name" value="AhpD_core"/>
</dbReference>
<dbReference type="AlphaFoldDB" id="A0A1X6WS21"/>
<dbReference type="RefSeq" id="WP_086952673.1">
    <property type="nucleotide sequence ID" value="NZ_FWFD01000018.1"/>
</dbReference>
<reference evidence="3" key="1">
    <citation type="submission" date="2017-02" db="EMBL/GenBank/DDBJ databases">
        <authorList>
            <person name="Dridi B."/>
        </authorList>
    </citation>
    <scope>NUCLEOTIDE SEQUENCE [LARGE SCALE GENOMIC DNA]</scope>
    <source>
        <strain evidence="3">bH819</strain>
    </source>
</reference>
<evidence type="ECO:0000313" key="2">
    <source>
        <dbReference type="EMBL" id="SLM87058.1"/>
    </source>
</evidence>
<feature type="domain" description="Carboxymuconolactone decarboxylase-like" evidence="1">
    <location>
        <begin position="16"/>
        <end position="93"/>
    </location>
</feature>
<accession>A0A1X6WS21</accession>
<keyword evidence="2" id="KW-0560">Oxidoreductase</keyword>
<dbReference type="GO" id="GO:0051920">
    <property type="term" value="F:peroxiredoxin activity"/>
    <property type="evidence" value="ECO:0007669"/>
    <property type="project" value="InterPro"/>
</dbReference>
<dbReference type="Pfam" id="PF02627">
    <property type="entry name" value="CMD"/>
    <property type="match status" value="1"/>
</dbReference>
<evidence type="ECO:0000313" key="3">
    <source>
        <dbReference type="Proteomes" id="UP000195918"/>
    </source>
</evidence>
<sequence length="144" mass="16643">MTQRIDYYKVAPKGLKNMLQTEKYLSEVALNAKLKELIKIRISQINKCAFCINTHALDARKAGETEERIYGLNAWEECSFYSDAEKVALKLAEHVTNISTKRVSDTLYKQIRQFYSDTEYIDLILLINQINSWNRIAISMGNSI</sequence>
<dbReference type="EMBL" id="FWFD01000018">
    <property type="protein sequence ID" value="SLM87058.1"/>
    <property type="molecule type" value="Genomic_DNA"/>
</dbReference>
<dbReference type="PANTHER" id="PTHR34846">
    <property type="entry name" value="4-CARBOXYMUCONOLACTONE DECARBOXYLASE FAMILY PROTEIN (AFU_ORTHOLOGUE AFUA_6G11590)"/>
    <property type="match status" value="1"/>
</dbReference>
<name>A0A1X6WS21_9ENTE</name>
<dbReference type="PANTHER" id="PTHR34846:SF10">
    <property type="entry name" value="CYTOPLASMIC PROTEIN"/>
    <property type="match status" value="1"/>
</dbReference>
<organism evidence="2 3">
    <name type="scientific">Vagococcus fluvialis bH819</name>
    <dbReference type="NCBI Taxonomy" id="1255619"/>
    <lineage>
        <taxon>Bacteria</taxon>
        <taxon>Bacillati</taxon>
        <taxon>Bacillota</taxon>
        <taxon>Bacilli</taxon>
        <taxon>Lactobacillales</taxon>
        <taxon>Enterococcaceae</taxon>
        <taxon>Vagococcus</taxon>
    </lineage>
</organism>
<dbReference type="Proteomes" id="UP000195918">
    <property type="component" value="Unassembled WGS sequence"/>
</dbReference>
<keyword evidence="3" id="KW-1185">Reference proteome</keyword>
<dbReference type="InterPro" id="IPR029032">
    <property type="entry name" value="AhpD-like"/>
</dbReference>
<dbReference type="InterPro" id="IPR003779">
    <property type="entry name" value="CMD-like"/>
</dbReference>